<comment type="caution">
    <text evidence="1">The sequence shown here is derived from an EMBL/GenBank/DDBJ whole genome shotgun (WGS) entry which is preliminary data.</text>
</comment>
<keyword evidence="2" id="KW-1185">Reference proteome</keyword>
<protein>
    <submittedName>
        <fullName evidence="1">Uncharacterized protein</fullName>
    </submittedName>
</protein>
<accession>A0AAV4Q8Y3</accession>
<dbReference type="Proteomes" id="UP001054945">
    <property type="component" value="Unassembled WGS sequence"/>
</dbReference>
<sequence length="70" mass="7578">MARLLYVPDAPRSEAVVSFCLATGHDYLAEHLFRIGISATPCSPLCDSKESLLRPLPLCSAFIPLSSLIC</sequence>
<dbReference type="AlphaFoldDB" id="A0AAV4Q8Y3"/>
<evidence type="ECO:0000313" key="2">
    <source>
        <dbReference type="Proteomes" id="UP001054945"/>
    </source>
</evidence>
<proteinExistence type="predicted"/>
<evidence type="ECO:0000313" key="1">
    <source>
        <dbReference type="EMBL" id="GIY05869.1"/>
    </source>
</evidence>
<dbReference type="EMBL" id="BPLR01005885">
    <property type="protein sequence ID" value="GIY05869.1"/>
    <property type="molecule type" value="Genomic_DNA"/>
</dbReference>
<reference evidence="1 2" key="1">
    <citation type="submission" date="2021-06" db="EMBL/GenBank/DDBJ databases">
        <title>Caerostris extrusa draft genome.</title>
        <authorList>
            <person name="Kono N."/>
            <person name="Arakawa K."/>
        </authorList>
    </citation>
    <scope>NUCLEOTIDE SEQUENCE [LARGE SCALE GENOMIC DNA]</scope>
</reference>
<organism evidence="1 2">
    <name type="scientific">Caerostris extrusa</name>
    <name type="common">Bark spider</name>
    <name type="synonym">Caerostris bankana</name>
    <dbReference type="NCBI Taxonomy" id="172846"/>
    <lineage>
        <taxon>Eukaryota</taxon>
        <taxon>Metazoa</taxon>
        <taxon>Ecdysozoa</taxon>
        <taxon>Arthropoda</taxon>
        <taxon>Chelicerata</taxon>
        <taxon>Arachnida</taxon>
        <taxon>Araneae</taxon>
        <taxon>Araneomorphae</taxon>
        <taxon>Entelegynae</taxon>
        <taxon>Araneoidea</taxon>
        <taxon>Araneidae</taxon>
        <taxon>Caerostris</taxon>
    </lineage>
</organism>
<name>A0AAV4Q8Y3_CAEEX</name>
<gene>
    <name evidence="1" type="ORF">CEXT_808751</name>
</gene>